<protein>
    <submittedName>
        <fullName evidence="1">Phosphoglycerate mutase-like protein</fullName>
    </submittedName>
</protein>
<comment type="caution">
    <text evidence="1">The sequence shown here is derived from an EMBL/GenBank/DDBJ whole genome shotgun (WGS) entry which is preliminary data.</text>
</comment>
<gene>
    <name evidence="1" type="ORF">GQ43DRAFT_380304</name>
</gene>
<dbReference type="InterPro" id="IPR013078">
    <property type="entry name" value="His_Pase_superF_clade-1"/>
</dbReference>
<sequence length="279" mass="30828">MLEVIYVVRHAFRLGWTVNPTTGVYSTTTGASLSPTGIAADPVLSAHGVAQSLELAQHLRHVQPPVDVVYSSPWYRCLQTLKPFTDEWCAYGKPAGKVKVEPGLGEFFGTAHFKHPSASSVEKLSTLFDNLDRSYTPVRYPNAHGETIQELHDRIAYTLNEIIAVLDADPSQPKSLLICTHAASMIAIGRVLTGQMPADPDTLDFKAYTASLSRFRRKTLELPHYKHEQETMTSDGPSASAKSGAFPKVRYQNYGIRGFWECEQNANADYLSGGPERGW</sequence>
<accession>A0A9P4JJA4</accession>
<evidence type="ECO:0000313" key="1">
    <source>
        <dbReference type="EMBL" id="KAF2197727.1"/>
    </source>
</evidence>
<keyword evidence="2" id="KW-1185">Reference proteome</keyword>
<dbReference type="InterPro" id="IPR051710">
    <property type="entry name" value="Phosphatase_SH3-domain"/>
</dbReference>
<dbReference type="SUPFAM" id="SSF53254">
    <property type="entry name" value="Phosphoglycerate mutase-like"/>
    <property type="match status" value="1"/>
</dbReference>
<dbReference type="PANTHER" id="PTHR16469:SF51">
    <property type="entry name" value="TRANSCRIPTION FACTOR TAU 55 KDA SUBUNIT"/>
    <property type="match status" value="1"/>
</dbReference>
<dbReference type="InterPro" id="IPR029033">
    <property type="entry name" value="His_PPase_superfam"/>
</dbReference>
<dbReference type="Proteomes" id="UP000799536">
    <property type="component" value="Unassembled WGS sequence"/>
</dbReference>
<dbReference type="CDD" id="cd07067">
    <property type="entry name" value="HP_PGM_like"/>
    <property type="match status" value="1"/>
</dbReference>
<dbReference type="EMBL" id="ML994205">
    <property type="protein sequence ID" value="KAF2197727.1"/>
    <property type="molecule type" value="Genomic_DNA"/>
</dbReference>
<evidence type="ECO:0000313" key="2">
    <source>
        <dbReference type="Proteomes" id="UP000799536"/>
    </source>
</evidence>
<organism evidence="1 2">
    <name type="scientific">Delitschia confertaspora ATCC 74209</name>
    <dbReference type="NCBI Taxonomy" id="1513339"/>
    <lineage>
        <taxon>Eukaryota</taxon>
        <taxon>Fungi</taxon>
        <taxon>Dikarya</taxon>
        <taxon>Ascomycota</taxon>
        <taxon>Pezizomycotina</taxon>
        <taxon>Dothideomycetes</taxon>
        <taxon>Pleosporomycetidae</taxon>
        <taxon>Pleosporales</taxon>
        <taxon>Delitschiaceae</taxon>
        <taxon>Delitschia</taxon>
    </lineage>
</organism>
<name>A0A9P4JJA4_9PLEO</name>
<proteinExistence type="predicted"/>
<dbReference type="OrthoDB" id="414418at2759"/>
<reference evidence="1" key="1">
    <citation type="journal article" date="2020" name="Stud. Mycol.">
        <title>101 Dothideomycetes genomes: a test case for predicting lifestyles and emergence of pathogens.</title>
        <authorList>
            <person name="Haridas S."/>
            <person name="Albert R."/>
            <person name="Binder M."/>
            <person name="Bloem J."/>
            <person name="Labutti K."/>
            <person name="Salamov A."/>
            <person name="Andreopoulos B."/>
            <person name="Baker S."/>
            <person name="Barry K."/>
            <person name="Bills G."/>
            <person name="Bluhm B."/>
            <person name="Cannon C."/>
            <person name="Castanera R."/>
            <person name="Culley D."/>
            <person name="Daum C."/>
            <person name="Ezra D."/>
            <person name="Gonzalez J."/>
            <person name="Henrissat B."/>
            <person name="Kuo A."/>
            <person name="Liang C."/>
            <person name="Lipzen A."/>
            <person name="Lutzoni F."/>
            <person name="Magnuson J."/>
            <person name="Mondo S."/>
            <person name="Nolan M."/>
            <person name="Ohm R."/>
            <person name="Pangilinan J."/>
            <person name="Park H.-J."/>
            <person name="Ramirez L."/>
            <person name="Alfaro M."/>
            <person name="Sun H."/>
            <person name="Tritt A."/>
            <person name="Yoshinaga Y."/>
            <person name="Zwiers L.-H."/>
            <person name="Turgeon B."/>
            <person name="Goodwin S."/>
            <person name="Spatafora J."/>
            <person name="Crous P."/>
            <person name="Grigoriev I."/>
        </authorList>
    </citation>
    <scope>NUCLEOTIDE SEQUENCE</scope>
    <source>
        <strain evidence="1">ATCC 74209</strain>
    </source>
</reference>
<dbReference type="Gene3D" id="3.40.50.1240">
    <property type="entry name" value="Phosphoglycerate mutase-like"/>
    <property type="match status" value="1"/>
</dbReference>
<dbReference type="Pfam" id="PF00300">
    <property type="entry name" value="His_Phos_1"/>
    <property type="match status" value="1"/>
</dbReference>
<dbReference type="AlphaFoldDB" id="A0A9P4JJA4"/>
<dbReference type="PANTHER" id="PTHR16469">
    <property type="entry name" value="UBIQUITIN-ASSOCIATED AND SH3 DOMAIN-CONTAINING BA-RELATED"/>
    <property type="match status" value="1"/>
</dbReference>